<keyword evidence="3" id="KW-1185">Reference proteome</keyword>
<reference evidence="2" key="1">
    <citation type="submission" date="2021-03" db="EMBL/GenBank/DDBJ databases">
        <title>Draft genome sequence of rust myrtle Austropuccinia psidii MF-1, a brazilian biotype.</title>
        <authorList>
            <person name="Quecine M.C."/>
            <person name="Pachon D.M.R."/>
            <person name="Bonatelli M.L."/>
            <person name="Correr F.H."/>
            <person name="Franceschini L.M."/>
            <person name="Leite T.F."/>
            <person name="Margarido G.R.A."/>
            <person name="Almeida C.A."/>
            <person name="Ferrarezi J.A."/>
            <person name="Labate C.A."/>
        </authorList>
    </citation>
    <scope>NUCLEOTIDE SEQUENCE</scope>
    <source>
        <strain evidence="2">MF-1</strain>
    </source>
</reference>
<dbReference type="Proteomes" id="UP000765509">
    <property type="component" value="Unassembled WGS sequence"/>
</dbReference>
<dbReference type="EMBL" id="AVOT02010853">
    <property type="protein sequence ID" value="MBW0490978.1"/>
    <property type="molecule type" value="Genomic_DNA"/>
</dbReference>
<accession>A0A9Q3CY67</accession>
<evidence type="ECO:0000256" key="1">
    <source>
        <dbReference type="SAM" id="MobiDB-lite"/>
    </source>
</evidence>
<name>A0A9Q3CY67_9BASI</name>
<protein>
    <submittedName>
        <fullName evidence="2">Uncharacterized protein</fullName>
    </submittedName>
</protein>
<organism evidence="2 3">
    <name type="scientific">Austropuccinia psidii MF-1</name>
    <dbReference type="NCBI Taxonomy" id="1389203"/>
    <lineage>
        <taxon>Eukaryota</taxon>
        <taxon>Fungi</taxon>
        <taxon>Dikarya</taxon>
        <taxon>Basidiomycota</taxon>
        <taxon>Pucciniomycotina</taxon>
        <taxon>Pucciniomycetes</taxon>
        <taxon>Pucciniales</taxon>
        <taxon>Sphaerophragmiaceae</taxon>
        <taxon>Austropuccinia</taxon>
    </lineage>
</organism>
<proteinExistence type="predicted"/>
<feature type="compositionally biased region" description="Polar residues" evidence="1">
    <location>
        <begin position="1"/>
        <end position="10"/>
    </location>
</feature>
<comment type="caution">
    <text evidence="2">The sequence shown here is derived from an EMBL/GenBank/DDBJ whole genome shotgun (WGS) entry which is preliminary data.</text>
</comment>
<evidence type="ECO:0000313" key="3">
    <source>
        <dbReference type="Proteomes" id="UP000765509"/>
    </source>
</evidence>
<dbReference type="AlphaFoldDB" id="A0A9Q3CY67"/>
<feature type="region of interest" description="Disordered" evidence="1">
    <location>
        <begin position="1"/>
        <end position="24"/>
    </location>
</feature>
<evidence type="ECO:0000313" key="2">
    <source>
        <dbReference type="EMBL" id="MBW0490978.1"/>
    </source>
</evidence>
<gene>
    <name evidence="2" type="ORF">O181_030693</name>
</gene>
<sequence length="103" mass="11430">MHHFAQQSNGDIFRAKLSDPKSSPKSITNFKGGLFSYSVWQSPGGYQKIIPGPQPPVPAEVGLSFSHQDYSKRNSQRLSIFSISVNTSNNQHSLVNSIDPKRK</sequence>